<dbReference type="KEGG" id="glj:GKIL_2481"/>
<name>U5QIA9_GLOK1</name>
<reference evidence="1 2" key="1">
    <citation type="journal article" date="2013" name="PLoS ONE">
        <title>Cultivation and Complete Genome Sequencing of Gloeobacter kilaueensis sp. nov., from a Lava Cave in Kilauea Caldera, Hawai'i.</title>
        <authorList>
            <person name="Saw J.H."/>
            <person name="Schatz M."/>
            <person name="Brown M.V."/>
            <person name="Kunkel D.D."/>
            <person name="Foster J.S."/>
            <person name="Shick H."/>
            <person name="Christensen S."/>
            <person name="Hou S."/>
            <person name="Wan X."/>
            <person name="Donachie S.P."/>
        </authorList>
    </citation>
    <scope>NUCLEOTIDE SEQUENCE [LARGE SCALE GENOMIC DNA]</scope>
    <source>
        <strain evidence="2">JS</strain>
    </source>
</reference>
<dbReference type="PANTHER" id="PTHR36142:SF2">
    <property type="entry name" value="METALLO-HYDROLASE_OXIDOREDUCTASE SUPERFAMILY PROTEIN"/>
    <property type="match status" value="1"/>
</dbReference>
<keyword evidence="2" id="KW-1185">Reference proteome</keyword>
<dbReference type="eggNOG" id="COG2220">
    <property type="taxonomic scope" value="Bacteria"/>
</dbReference>
<evidence type="ECO:0000313" key="1">
    <source>
        <dbReference type="EMBL" id="AGY58727.1"/>
    </source>
</evidence>
<dbReference type="RefSeq" id="WP_023173908.1">
    <property type="nucleotide sequence ID" value="NC_022600.1"/>
</dbReference>
<dbReference type="PANTHER" id="PTHR36142">
    <property type="entry name" value="METALLO-HYDROLASE/OXIDOREDUCTASE SUPERFAMILY PROTEIN"/>
    <property type="match status" value="1"/>
</dbReference>
<dbReference type="PATRIC" id="fig|1183438.3.peg.2440"/>
<dbReference type="OrthoDB" id="507726at2"/>
<organism evidence="1 2">
    <name type="scientific">Gloeobacter kilaueensis (strain ATCC BAA-2537 / CCAP 1431/1 / ULC 316 / JS1)</name>
    <dbReference type="NCBI Taxonomy" id="1183438"/>
    <lineage>
        <taxon>Bacteria</taxon>
        <taxon>Bacillati</taxon>
        <taxon>Cyanobacteriota</taxon>
        <taxon>Cyanophyceae</taxon>
        <taxon>Gloeobacterales</taxon>
        <taxon>Gloeobacteraceae</taxon>
        <taxon>Gloeobacter</taxon>
    </lineage>
</organism>
<dbReference type="SUPFAM" id="SSF56281">
    <property type="entry name" value="Metallo-hydrolase/oxidoreductase"/>
    <property type="match status" value="1"/>
</dbReference>
<accession>U5QIA9</accession>
<dbReference type="Pfam" id="PF13483">
    <property type="entry name" value="Lactamase_B_3"/>
    <property type="match status" value="1"/>
</dbReference>
<dbReference type="EMBL" id="CP003587">
    <property type="protein sequence ID" value="AGY58727.1"/>
    <property type="molecule type" value="Genomic_DNA"/>
</dbReference>
<dbReference type="HOGENOM" id="CLU_055726_0_0_3"/>
<dbReference type="Gene3D" id="3.60.15.10">
    <property type="entry name" value="Ribonuclease Z/Hydroxyacylglutathione hydrolase-like"/>
    <property type="match status" value="1"/>
</dbReference>
<dbReference type="InterPro" id="IPR036866">
    <property type="entry name" value="RibonucZ/Hydroxyglut_hydro"/>
</dbReference>
<dbReference type="AlphaFoldDB" id="U5QIA9"/>
<dbReference type="STRING" id="1183438.GKIL_2481"/>
<proteinExistence type="predicted"/>
<dbReference type="Proteomes" id="UP000017396">
    <property type="component" value="Chromosome"/>
</dbReference>
<gene>
    <name evidence="1" type="ORF">GKIL_2481</name>
</gene>
<evidence type="ECO:0000313" key="2">
    <source>
        <dbReference type="Proteomes" id="UP000017396"/>
    </source>
</evidence>
<sequence>MKLTRVDLNSWIIEIAEKRLLVDPWLVDPLVFGNAWFIELRHATPLAYTPETLPPIDLLLISQGQPDHCHRPTLERLDRQIPAVVSAAAAPVLRELGFLSVQVLDNFAEFRLGELVVTAVPGAEVQFQRENGYLLEDSDSGEKIYYEPHQARVLTLKQLAERGAIDVLLMPVVGLRLPLLGEVVNGPESALAMAKVLQPAAIVPTTLGEVRSSGLLGALFQPIGTVAEFEAGLRASGLTSRLLCPKPGETIELTFTHRQ</sequence>
<protein>
    <recommendedName>
        <fullName evidence="3">MBL fold metallo-hydrolase</fullName>
    </recommendedName>
</protein>
<evidence type="ECO:0008006" key="3">
    <source>
        <dbReference type="Google" id="ProtNLM"/>
    </source>
</evidence>